<keyword evidence="3" id="KW-1185">Reference proteome</keyword>
<evidence type="ECO:0000313" key="2">
    <source>
        <dbReference type="EnsemblMetazoa" id="tetur08g05460.1"/>
    </source>
</evidence>
<evidence type="ECO:0000256" key="1">
    <source>
        <dbReference type="SAM" id="MobiDB-lite"/>
    </source>
</evidence>
<dbReference type="HOGENOM" id="CLU_3160580_0_0_1"/>
<evidence type="ECO:0000313" key="3">
    <source>
        <dbReference type="Proteomes" id="UP000015104"/>
    </source>
</evidence>
<accession>T1KBV9</accession>
<dbReference type="EnsemblMetazoa" id="tetur08g05460.1">
    <property type="protein sequence ID" value="tetur08g05460.1"/>
    <property type="gene ID" value="tetur08g05460"/>
</dbReference>
<dbReference type="AlphaFoldDB" id="T1KBV9"/>
<proteinExistence type="predicted"/>
<name>T1KBV9_TETUR</name>
<feature type="compositionally biased region" description="Polar residues" evidence="1">
    <location>
        <begin position="13"/>
        <end position="27"/>
    </location>
</feature>
<dbReference type="Proteomes" id="UP000015104">
    <property type="component" value="Unassembled WGS sequence"/>
</dbReference>
<protein>
    <submittedName>
        <fullName evidence="2">Uncharacterized protein</fullName>
    </submittedName>
</protein>
<feature type="region of interest" description="Disordered" evidence="1">
    <location>
        <begin position="1"/>
        <end position="29"/>
    </location>
</feature>
<dbReference type="EMBL" id="CAEY01001955">
    <property type="status" value="NOT_ANNOTATED_CDS"/>
    <property type="molecule type" value="Genomic_DNA"/>
</dbReference>
<reference evidence="3" key="1">
    <citation type="submission" date="2011-08" db="EMBL/GenBank/DDBJ databases">
        <authorList>
            <person name="Rombauts S."/>
        </authorList>
    </citation>
    <scope>NUCLEOTIDE SEQUENCE</scope>
    <source>
        <strain evidence="3">London</strain>
    </source>
</reference>
<organism evidence="2 3">
    <name type="scientific">Tetranychus urticae</name>
    <name type="common">Two-spotted spider mite</name>
    <dbReference type="NCBI Taxonomy" id="32264"/>
    <lineage>
        <taxon>Eukaryota</taxon>
        <taxon>Metazoa</taxon>
        <taxon>Ecdysozoa</taxon>
        <taxon>Arthropoda</taxon>
        <taxon>Chelicerata</taxon>
        <taxon>Arachnida</taxon>
        <taxon>Acari</taxon>
        <taxon>Acariformes</taxon>
        <taxon>Trombidiformes</taxon>
        <taxon>Prostigmata</taxon>
        <taxon>Eleutherengona</taxon>
        <taxon>Raphignathae</taxon>
        <taxon>Tetranychoidea</taxon>
        <taxon>Tetranychidae</taxon>
        <taxon>Tetranychus</taxon>
    </lineage>
</organism>
<reference evidence="2" key="2">
    <citation type="submission" date="2015-06" db="UniProtKB">
        <authorList>
            <consortium name="EnsemblMetazoa"/>
        </authorList>
    </citation>
    <scope>IDENTIFICATION</scope>
</reference>
<sequence>MMLKTLKMTKKLQSTGLSSDHQAQSPTKRPLFYILSKPANLITKESPL</sequence>